<evidence type="ECO:0000313" key="2">
    <source>
        <dbReference type="EMBL" id="KAK5636733.1"/>
    </source>
</evidence>
<reference evidence="2 3" key="1">
    <citation type="submission" date="2023-10" db="EMBL/GenBank/DDBJ databases">
        <title>Draft genome sequence of Xylaria bambusicola isolate GMP-LS, the root and basal stem rot pathogen of sugarcane in Indonesia.</title>
        <authorList>
            <person name="Selvaraj P."/>
            <person name="Muralishankar V."/>
            <person name="Muruganantham S."/>
            <person name="Sp S."/>
            <person name="Haryani S."/>
            <person name="Lau K.J.X."/>
            <person name="Naqvi N.I."/>
        </authorList>
    </citation>
    <scope>NUCLEOTIDE SEQUENCE [LARGE SCALE GENOMIC DNA]</scope>
    <source>
        <strain evidence="2">GMP-LS</strain>
    </source>
</reference>
<accession>A0AAN7UWH5</accession>
<dbReference type="EMBL" id="JAWHQM010000076">
    <property type="protein sequence ID" value="KAK5636733.1"/>
    <property type="molecule type" value="Genomic_DNA"/>
</dbReference>
<name>A0AAN7UWH5_9PEZI</name>
<feature type="region of interest" description="Disordered" evidence="1">
    <location>
        <begin position="122"/>
        <end position="149"/>
    </location>
</feature>
<dbReference type="AlphaFoldDB" id="A0AAN7UWH5"/>
<keyword evidence="3" id="KW-1185">Reference proteome</keyword>
<feature type="region of interest" description="Disordered" evidence="1">
    <location>
        <begin position="189"/>
        <end position="211"/>
    </location>
</feature>
<feature type="region of interest" description="Disordered" evidence="1">
    <location>
        <begin position="1"/>
        <end position="46"/>
    </location>
</feature>
<protein>
    <submittedName>
        <fullName evidence="2">Uncharacterized protein</fullName>
    </submittedName>
</protein>
<proteinExistence type="predicted"/>
<gene>
    <name evidence="2" type="ORF">RRF57_012445</name>
</gene>
<evidence type="ECO:0000313" key="3">
    <source>
        <dbReference type="Proteomes" id="UP001305414"/>
    </source>
</evidence>
<comment type="caution">
    <text evidence="2">The sequence shown here is derived from an EMBL/GenBank/DDBJ whole genome shotgun (WGS) entry which is preliminary data.</text>
</comment>
<organism evidence="2 3">
    <name type="scientific">Xylaria bambusicola</name>
    <dbReference type="NCBI Taxonomy" id="326684"/>
    <lineage>
        <taxon>Eukaryota</taxon>
        <taxon>Fungi</taxon>
        <taxon>Dikarya</taxon>
        <taxon>Ascomycota</taxon>
        <taxon>Pezizomycotina</taxon>
        <taxon>Sordariomycetes</taxon>
        <taxon>Xylariomycetidae</taxon>
        <taxon>Xylariales</taxon>
        <taxon>Xylariaceae</taxon>
        <taxon>Xylaria</taxon>
    </lineage>
</organism>
<dbReference type="Proteomes" id="UP001305414">
    <property type="component" value="Unassembled WGS sequence"/>
</dbReference>
<evidence type="ECO:0000256" key="1">
    <source>
        <dbReference type="SAM" id="MobiDB-lite"/>
    </source>
</evidence>
<sequence length="211" mass="23721">MASHGVPSQDGAEDIPRLTTIAPSIFVPTDRDFTKTPPPLSDDPTARLDAGLDALDWHAARVEDNMMLMFQREAERVRRVAESSSNQHTIKEPLKMTGNDLLLEERLLEQDSEDVLKMLREASQDAGSNRDSSRSRIPPRPRGPHDPEYADLATLRNAMFRTAVDERQTPRSEALTHVLNLVKWGWDDQLRDTGLPSRKRKMSAEPTSSAN</sequence>